<dbReference type="EMBL" id="JAACJO010000007">
    <property type="protein sequence ID" value="KAF5356350.1"/>
    <property type="molecule type" value="Genomic_DNA"/>
</dbReference>
<evidence type="ECO:0000259" key="8">
    <source>
        <dbReference type="Pfam" id="PF09260"/>
    </source>
</evidence>
<name>A0A8H5G111_9AGAR</name>
<keyword evidence="7" id="KW-1133">Transmembrane helix</keyword>
<keyword evidence="10" id="KW-1185">Reference proteome</keyword>
<evidence type="ECO:0000313" key="9">
    <source>
        <dbReference type="EMBL" id="KAF5356350.1"/>
    </source>
</evidence>
<evidence type="ECO:0000256" key="6">
    <source>
        <dbReference type="ARBA" id="ARBA00023295"/>
    </source>
</evidence>
<gene>
    <name evidence="9" type="ORF">D9756_004403</name>
</gene>
<evidence type="ECO:0000256" key="3">
    <source>
        <dbReference type="ARBA" id="ARBA00022801"/>
    </source>
</evidence>
<evidence type="ECO:0000313" key="10">
    <source>
        <dbReference type="Proteomes" id="UP000559027"/>
    </source>
</evidence>
<evidence type="ECO:0000256" key="7">
    <source>
        <dbReference type="SAM" id="Phobius"/>
    </source>
</evidence>
<comment type="cofactor">
    <cofactor evidence="1">
        <name>Ca(2+)</name>
        <dbReference type="ChEBI" id="CHEBI:29108"/>
    </cofactor>
</comment>
<dbReference type="InterPro" id="IPR013780">
    <property type="entry name" value="Glyco_hydro_b"/>
</dbReference>
<feature type="transmembrane region" description="Helical" evidence="7">
    <location>
        <begin position="214"/>
        <end position="236"/>
    </location>
</feature>
<reference evidence="9 10" key="1">
    <citation type="journal article" date="2020" name="ISME J.">
        <title>Uncovering the hidden diversity of litter-decomposition mechanisms in mushroom-forming fungi.</title>
        <authorList>
            <person name="Floudas D."/>
            <person name="Bentzer J."/>
            <person name="Ahren D."/>
            <person name="Johansson T."/>
            <person name="Persson P."/>
            <person name="Tunlid A."/>
        </authorList>
    </citation>
    <scope>NUCLEOTIDE SEQUENCE [LARGE SCALE GENOMIC DNA]</scope>
    <source>
        <strain evidence="9 10">CBS 146.42</strain>
    </source>
</reference>
<comment type="caution">
    <text evidence="9">The sequence shown here is derived from an EMBL/GenBank/DDBJ whole genome shotgun (WGS) entry which is preliminary data.</text>
</comment>
<dbReference type="GO" id="GO:0004556">
    <property type="term" value="F:alpha-amylase activity"/>
    <property type="evidence" value="ECO:0007669"/>
    <property type="project" value="InterPro"/>
</dbReference>
<protein>
    <recommendedName>
        <fullName evidence="8">Alpha-amylase domain-containing protein</fullName>
    </recommendedName>
</protein>
<evidence type="ECO:0000256" key="1">
    <source>
        <dbReference type="ARBA" id="ARBA00001913"/>
    </source>
</evidence>
<dbReference type="SUPFAM" id="SSF51011">
    <property type="entry name" value="Glycosyl hydrolase domain"/>
    <property type="match status" value="1"/>
</dbReference>
<keyword evidence="5" id="KW-0119">Carbohydrate metabolism</keyword>
<dbReference type="AlphaFoldDB" id="A0A8H5G111"/>
<keyword evidence="7" id="KW-0812">Transmembrane</keyword>
<organism evidence="9 10">
    <name type="scientific">Leucocoprinus leucothites</name>
    <dbReference type="NCBI Taxonomy" id="201217"/>
    <lineage>
        <taxon>Eukaryota</taxon>
        <taxon>Fungi</taxon>
        <taxon>Dikarya</taxon>
        <taxon>Basidiomycota</taxon>
        <taxon>Agaricomycotina</taxon>
        <taxon>Agaricomycetes</taxon>
        <taxon>Agaricomycetidae</taxon>
        <taxon>Agaricales</taxon>
        <taxon>Agaricineae</taxon>
        <taxon>Agaricaceae</taxon>
        <taxon>Leucocoprinus</taxon>
    </lineage>
</organism>
<keyword evidence="6" id="KW-0326">Glycosidase</keyword>
<dbReference type="OrthoDB" id="204980at2759"/>
<evidence type="ECO:0000256" key="4">
    <source>
        <dbReference type="ARBA" id="ARBA00022837"/>
    </source>
</evidence>
<keyword evidence="3" id="KW-0378">Hydrolase</keyword>
<feature type="domain" description="Alpha-amylase" evidence="8">
    <location>
        <begin position="95"/>
        <end position="160"/>
    </location>
</feature>
<evidence type="ECO:0000256" key="2">
    <source>
        <dbReference type="ARBA" id="ARBA00022723"/>
    </source>
</evidence>
<dbReference type="GO" id="GO:0005509">
    <property type="term" value="F:calcium ion binding"/>
    <property type="evidence" value="ECO:0007669"/>
    <property type="project" value="InterPro"/>
</dbReference>
<accession>A0A8H5G111</accession>
<dbReference type="InterPro" id="IPR015340">
    <property type="entry name" value="A_amylase_C_dom"/>
</dbReference>
<evidence type="ECO:0000256" key="5">
    <source>
        <dbReference type="ARBA" id="ARBA00023277"/>
    </source>
</evidence>
<dbReference type="Proteomes" id="UP000559027">
    <property type="component" value="Unassembled WGS sequence"/>
</dbReference>
<dbReference type="GO" id="GO:0016052">
    <property type="term" value="P:carbohydrate catabolic process"/>
    <property type="evidence" value="ECO:0007669"/>
    <property type="project" value="InterPro"/>
</dbReference>
<dbReference type="Pfam" id="PF09260">
    <property type="entry name" value="A_amylase_dom_C"/>
    <property type="match status" value="1"/>
</dbReference>
<proteinExistence type="predicted"/>
<sequence>MGYKGGASPIGSLENHDQLRFQNITTGQSSFAQDGIPIVYYGAHRTSLIFDRLANFMVLRSRAGLLGLWPSGLVAADKPLFNPSVLTVYIPPLLALLANTGSNEIGAGPSTRTIPSSSNLYQRNDAFVDVLTCTAFSVNDAGDLEVPVENGSPRTLSPRYRIKLPRAISSDDADMFTFQVLLPASELSKEGTSCPNNAVDNSGNEADRQVARGWMMLLMFNAVFITTTSLVVSTFVF</sequence>
<keyword evidence="2" id="KW-0479">Metal-binding</keyword>
<dbReference type="Gene3D" id="2.60.40.1180">
    <property type="entry name" value="Golgi alpha-mannosidase II"/>
    <property type="match status" value="1"/>
</dbReference>
<keyword evidence="4" id="KW-0106">Calcium</keyword>
<keyword evidence="7" id="KW-0472">Membrane</keyword>